<dbReference type="AlphaFoldDB" id="L1JAV2"/>
<evidence type="ECO:0000313" key="1">
    <source>
        <dbReference type="EMBL" id="EKX45220.1"/>
    </source>
</evidence>
<reference evidence="1 3" key="1">
    <citation type="journal article" date="2012" name="Nature">
        <title>Algal genomes reveal evolutionary mosaicism and the fate of nucleomorphs.</title>
        <authorList>
            <consortium name="DOE Joint Genome Institute"/>
            <person name="Curtis B.A."/>
            <person name="Tanifuji G."/>
            <person name="Burki F."/>
            <person name="Gruber A."/>
            <person name="Irimia M."/>
            <person name="Maruyama S."/>
            <person name="Arias M.C."/>
            <person name="Ball S.G."/>
            <person name="Gile G.H."/>
            <person name="Hirakawa Y."/>
            <person name="Hopkins J.F."/>
            <person name="Kuo A."/>
            <person name="Rensing S.A."/>
            <person name="Schmutz J."/>
            <person name="Symeonidi A."/>
            <person name="Elias M."/>
            <person name="Eveleigh R.J."/>
            <person name="Herman E.K."/>
            <person name="Klute M.J."/>
            <person name="Nakayama T."/>
            <person name="Obornik M."/>
            <person name="Reyes-Prieto A."/>
            <person name="Armbrust E.V."/>
            <person name="Aves S.J."/>
            <person name="Beiko R.G."/>
            <person name="Coutinho P."/>
            <person name="Dacks J.B."/>
            <person name="Durnford D.G."/>
            <person name="Fast N.M."/>
            <person name="Green B.R."/>
            <person name="Grisdale C.J."/>
            <person name="Hempel F."/>
            <person name="Henrissat B."/>
            <person name="Hoppner M.P."/>
            <person name="Ishida K."/>
            <person name="Kim E."/>
            <person name="Koreny L."/>
            <person name="Kroth P.G."/>
            <person name="Liu Y."/>
            <person name="Malik S.B."/>
            <person name="Maier U.G."/>
            <person name="McRose D."/>
            <person name="Mock T."/>
            <person name="Neilson J.A."/>
            <person name="Onodera N.T."/>
            <person name="Poole A.M."/>
            <person name="Pritham E.J."/>
            <person name="Richards T.A."/>
            <person name="Rocap G."/>
            <person name="Roy S.W."/>
            <person name="Sarai C."/>
            <person name="Schaack S."/>
            <person name="Shirato S."/>
            <person name="Slamovits C.H."/>
            <person name="Spencer D.F."/>
            <person name="Suzuki S."/>
            <person name="Worden A.Z."/>
            <person name="Zauner S."/>
            <person name="Barry K."/>
            <person name="Bell C."/>
            <person name="Bharti A.K."/>
            <person name="Crow J.A."/>
            <person name="Grimwood J."/>
            <person name="Kramer R."/>
            <person name="Lindquist E."/>
            <person name="Lucas S."/>
            <person name="Salamov A."/>
            <person name="McFadden G.I."/>
            <person name="Lane C.E."/>
            <person name="Keeling P.J."/>
            <person name="Gray M.W."/>
            <person name="Grigoriev I.V."/>
            <person name="Archibald J.M."/>
        </authorList>
    </citation>
    <scope>NUCLEOTIDE SEQUENCE</scope>
    <source>
        <strain evidence="1 3">CCMP2712</strain>
    </source>
</reference>
<sequence length="197" mass="22060">MGNISSNDQAYGNCRIDALCESFLSMQQLRAERLLGPIDWQDDDSCEMHSTMNTINNSLMHAALQDVECTRKPRRRRNSCRVAFSIPADEPASSDRPLTVPLTKTFKATFTTFFPRTRSSDSIPCETSANVDLDESGLNSPAEFEDSKVALLKQQGAKLKRAAAYVQERIKSLSLPKAVDVGSWTRMEVQQAWMEGY</sequence>
<dbReference type="EMBL" id="JH993000">
    <property type="protein sequence ID" value="EKX45220.1"/>
    <property type="molecule type" value="Genomic_DNA"/>
</dbReference>
<name>L1JAV2_GUITC</name>
<dbReference type="PaxDb" id="55529-EKX45220"/>
<organism evidence="1">
    <name type="scientific">Guillardia theta (strain CCMP2712)</name>
    <name type="common">Cryptophyte</name>
    <dbReference type="NCBI Taxonomy" id="905079"/>
    <lineage>
        <taxon>Eukaryota</taxon>
        <taxon>Cryptophyceae</taxon>
        <taxon>Pyrenomonadales</taxon>
        <taxon>Geminigeraceae</taxon>
        <taxon>Guillardia</taxon>
    </lineage>
</organism>
<accession>L1JAV2</accession>
<protein>
    <submittedName>
        <fullName evidence="1 2">Uncharacterized protein</fullName>
    </submittedName>
</protein>
<dbReference type="KEGG" id="gtt:GUITHDRAFT_108861"/>
<gene>
    <name evidence="1" type="ORF">GUITHDRAFT_108861</name>
</gene>
<proteinExistence type="predicted"/>
<dbReference type="RefSeq" id="XP_005832200.1">
    <property type="nucleotide sequence ID" value="XM_005832143.1"/>
</dbReference>
<evidence type="ECO:0000313" key="2">
    <source>
        <dbReference type="EnsemblProtists" id="EKX45220"/>
    </source>
</evidence>
<dbReference type="GeneID" id="17301825"/>
<dbReference type="EnsemblProtists" id="EKX45220">
    <property type="protein sequence ID" value="EKX45220"/>
    <property type="gene ID" value="GUITHDRAFT_108861"/>
</dbReference>
<dbReference type="Proteomes" id="UP000011087">
    <property type="component" value="Unassembled WGS sequence"/>
</dbReference>
<keyword evidence="3" id="KW-1185">Reference proteome</keyword>
<evidence type="ECO:0000313" key="3">
    <source>
        <dbReference type="Proteomes" id="UP000011087"/>
    </source>
</evidence>
<dbReference type="HOGENOM" id="CLU_1589558_0_0_1"/>
<reference evidence="3" key="2">
    <citation type="submission" date="2012-11" db="EMBL/GenBank/DDBJ databases">
        <authorList>
            <person name="Kuo A."/>
            <person name="Curtis B.A."/>
            <person name="Tanifuji G."/>
            <person name="Burki F."/>
            <person name="Gruber A."/>
            <person name="Irimia M."/>
            <person name="Maruyama S."/>
            <person name="Arias M.C."/>
            <person name="Ball S.G."/>
            <person name="Gile G.H."/>
            <person name="Hirakawa Y."/>
            <person name="Hopkins J.F."/>
            <person name="Rensing S.A."/>
            <person name="Schmutz J."/>
            <person name="Symeonidi A."/>
            <person name="Elias M."/>
            <person name="Eveleigh R.J."/>
            <person name="Herman E.K."/>
            <person name="Klute M.J."/>
            <person name="Nakayama T."/>
            <person name="Obornik M."/>
            <person name="Reyes-Prieto A."/>
            <person name="Armbrust E.V."/>
            <person name="Aves S.J."/>
            <person name="Beiko R.G."/>
            <person name="Coutinho P."/>
            <person name="Dacks J.B."/>
            <person name="Durnford D.G."/>
            <person name="Fast N.M."/>
            <person name="Green B.R."/>
            <person name="Grisdale C."/>
            <person name="Hempe F."/>
            <person name="Henrissat B."/>
            <person name="Hoppner M.P."/>
            <person name="Ishida K.-I."/>
            <person name="Kim E."/>
            <person name="Koreny L."/>
            <person name="Kroth P.G."/>
            <person name="Liu Y."/>
            <person name="Malik S.-B."/>
            <person name="Maier U.G."/>
            <person name="McRose D."/>
            <person name="Mock T."/>
            <person name="Neilson J.A."/>
            <person name="Onodera N.T."/>
            <person name="Poole A.M."/>
            <person name="Pritham E.J."/>
            <person name="Richards T.A."/>
            <person name="Rocap G."/>
            <person name="Roy S.W."/>
            <person name="Sarai C."/>
            <person name="Schaack S."/>
            <person name="Shirato S."/>
            <person name="Slamovits C.H."/>
            <person name="Spencer D.F."/>
            <person name="Suzuki S."/>
            <person name="Worden A.Z."/>
            <person name="Zauner S."/>
            <person name="Barry K."/>
            <person name="Bell C."/>
            <person name="Bharti A.K."/>
            <person name="Crow J.A."/>
            <person name="Grimwood J."/>
            <person name="Kramer R."/>
            <person name="Lindquist E."/>
            <person name="Lucas S."/>
            <person name="Salamov A."/>
            <person name="McFadden G.I."/>
            <person name="Lane C.E."/>
            <person name="Keeling P.J."/>
            <person name="Gray M.W."/>
            <person name="Grigoriev I.V."/>
            <person name="Archibald J.M."/>
        </authorList>
    </citation>
    <scope>NUCLEOTIDE SEQUENCE</scope>
    <source>
        <strain evidence="3">CCMP2712</strain>
    </source>
</reference>
<reference evidence="2" key="3">
    <citation type="submission" date="2016-03" db="UniProtKB">
        <authorList>
            <consortium name="EnsemblProtists"/>
        </authorList>
    </citation>
    <scope>IDENTIFICATION</scope>
</reference>